<name>A0ABW7MQB9_9FLAO</name>
<dbReference type="SUPFAM" id="SSF53187">
    <property type="entry name" value="Zn-dependent exopeptidases"/>
    <property type="match status" value="1"/>
</dbReference>
<dbReference type="Pfam" id="PF04389">
    <property type="entry name" value="Peptidase_M28"/>
    <property type="match status" value="1"/>
</dbReference>
<dbReference type="RefSeq" id="WP_395438043.1">
    <property type="nucleotide sequence ID" value="NZ_JBAWKC010000002.1"/>
</dbReference>
<sequence length="490" mass="54945">MIKLTKLVLLFVFTTLINFNISAQMSNIKSTINQIDAESHLRFLTADELRGRNTGTIELNIAGRYLAEQFRKYGLDPMGDEEGDYTQKVNIIESKPPSEATASLNDKVFDIKLDLGYIDGENGIIEGPIMYLEDLSELETTDLKGKIVVTVLGDPQAALTNIDQVKNMQKMGAIGLIEIYGRGQKFSWSAVARYLNSEKMNLGEIDSTKALPRVWVNDTTDVFVEKLKKSATESNATIKIDNSIKKPIESYNIVGKIEGTDPILKDEHVIMCAHYDHIGVQSGKSLDSIYNGTRDNGIGTTGLINAAKYFGLYPAKRSIIIIALTGEEKGLLGSMYYTDNPKVPLEHSVFALNIDNSGYTDIENITLLDTARTNIDKLVYQAAKEAGLGVMGDRIPSQGYYERSDQVSFAKKGVPAVNFKMSMAAFDERISTYYHQPNDEFDSIDRDYVYKYWISYIRSAELISNWDQIPYWMPGDKFEEAGNKLYSRKQ</sequence>
<dbReference type="Gene3D" id="3.50.30.30">
    <property type="match status" value="1"/>
</dbReference>
<dbReference type="Proteomes" id="UP001610104">
    <property type="component" value="Unassembled WGS sequence"/>
</dbReference>
<evidence type="ECO:0000259" key="1">
    <source>
        <dbReference type="Pfam" id="PF04389"/>
    </source>
</evidence>
<dbReference type="EMBL" id="JBAWKC010000002">
    <property type="protein sequence ID" value="MFH6768795.1"/>
    <property type="molecule type" value="Genomic_DNA"/>
</dbReference>
<dbReference type="PANTHER" id="PTHR12147:SF26">
    <property type="entry name" value="PEPTIDASE M28 DOMAIN-CONTAINING PROTEIN"/>
    <property type="match status" value="1"/>
</dbReference>
<evidence type="ECO:0000313" key="3">
    <source>
        <dbReference type="Proteomes" id="UP001610104"/>
    </source>
</evidence>
<evidence type="ECO:0000313" key="2">
    <source>
        <dbReference type="EMBL" id="MFH6768795.1"/>
    </source>
</evidence>
<dbReference type="InterPro" id="IPR045175">
    <property type="entry name" value="M28_fam"/>
</dbReference>
<organism evidence="2 3">
    <name type="scientific">Gaetbulibacter aquiaggeris</name>
    <dbReference type="NCBI Taxonomy" id="1735373"/>
    <lineage>
        <taxon>Bacteria</taxon>
        <taxon>Pseudomonadati</taxon>
        <taxon>Bacteroidota</taxon>
        <taxon>Flavobacteriia</taxon>
        <taxon>Flavobacteriales</taxon>
        <taxon>Flavobacteriaceae</taxon>
        <taxon>Gaetbulibacter</taxon>
    </lineage>
</organism>
<gene>
    <name evidence="2" type="ORF">V8G56_08615</name>
</gene>
<reference evidence="2 3" key="1">
    <citation type="submission" date="2024-02" db="EMBL/GenBank/DDBJ databases">
        <title>A Gaetbulibacter species isolated from tidal flats and genomic insights of their niches.</title>
        <authorList>
            <person name="Ye Y."/>
        </authorList>
    </citation>
    <scope>NUCLEOTIDE SEQUENCE [LARGE SCALE GENOMIC DNA]</scope>
    <source>
        <strain evidence="2 3">KEM-8</strain>
    </source>
</reference>
<protein>
    <submittedName>
        <fullName evidence="2">M28 family peptidase</fullName>
    </submittedName>
</protein>
<keyword evidence="3" id="KW-1185">Reference proteome</keyword>
<dbReference type="Gene3D" id="3.40.630.10">
    <property type="entry name" value="Zn peptidases"/>
    <property type="match status" value="1"/>
</dbReference>
<proteinExistence type="predicted"/>
<dbReference type="PANTHER" id="PTHR12147">
    <property type="entry name" value="METALLOPEPTIDASE M28 FAMILY MEMBER"/>
    <property type="match status" value="1"/>
</dbReference>
<dbReference type="InterPro" id="IPR007484">
    <property type="entry name" value="Peptidase_M28"/>
</dbReference>
<dbReference type="SUPFAM" id="SSF52025">
    <property type="entry name" value="PA domain"/>
    <property type="match status" value="1"/>
</dbReference>
<dbReference type="InterPro" id="IPR046450">
    <property type="entry name" value="PA_dom_sf"/>
</dbReference>
<comment type="caution">
    <text evidence="2">The sequence shown here is derived from an EMBL/GenBank/DDBJ whole genome shotgun (WGS) entry which is preliminary data.</text>
</comment>
<accession>A0ABW7MQB9</accession>
<feature type="domain" description="Peptidase M28" evidence="1">
    <location>
        <begin position="252"/>
        <end position="447"/>
    </location>
</feature>